<evidence type="ECO:0008006" key="6">
    <source>
        <dbReference type="Google" id="ProtNLM"/>
    </source>
</evidence>
<dbReference type="InterPro" id="IPR032515">
    <property type="entry name" value="DUF4964"/>
</dbReference>
<feature type="domain" description="Glutaminase A N-terminal" evidence="3">
    <location>
        <begin position="178"/>
        <end position="387"/>
    </location>
</feature>
<dbReference type="InterPro" id="IPR033433">
    <property type="entry name" value="GtaA_N"/>
</dbReference>
<accession>A0A816NIA4</accession>
<reference evidence="4" key="1">
    <citation type="submission" date="2021-02" db="EMBL/GenBank/DDBJ databases">
        <authorList>
            <person name="Nowell W R."/>
        </authorList>
    </citation>
    <scope>NUCLEOTIDE SEQUENCE</scope>
</reference>
<evidence type="ECO:0000259" key="1">
    <source>
        <dbReference type="Pfam" id="PF16334"/>
    </source>
</evidence>
<dbReference type="EMBL" id="CAJNRG010001318">
    <property type="protein sequence ID" value="CAF2032546.1"/>
    <property type="molecule type" value="Genomic_DNA"/>
</dbReference>
<protein>
    <recommendedName>
        <fullName evidence="6">Glutaminase A</fullName>
    </recommendedName>
</protein>
<dbReference type="InterPro" id="IPR052743">
    <property type="entry name" value="Glutaminase_GtaA"/>
</dbReference>
<sequence>MRSSSASLNGFITQNGEAVKESEKMCEFAADHFENFFREPDNIYRPHPYTDAPDIEWENFNEEIPPCNSPDPMERHSSSALAKKESICEVTATRPISLLGAFLKVDEKLFLTHFNDLLNLWSASDNLTDSDTVHWSGSPLPFHGLIDIDHNQTYRFLGTLPSNIPPLIQNSVVVLPWRTIYNFSTPMNSVELILSFSQPTSIEDPYTYITFDVRTLDEQRHHVQIYFEEGSMLSINDKNEKIYWTRIDEGVTVLTMSAYNQIPFGIRGDSTRNNWGYAHLITSNRSTTNGYQGFGDNLRQAFVNHQTMPSDDTRKPRRADDQSPSSVFIIDLGLVASAQSTSSYLTFLYDDVYSMLYFQDWQIPCWRTELNNSVSALIDEAVLYYNSNMADVTDSNLLLTTLLTDTGGAQYSLLGSLVTRQITGAMTRTWSDKYNRPQLYMKEISSDGDVSTVDVIFPSSPFFLWLHPEMLRDVLIPVLAYANNETSIDYNLAWAPHHLGTWPVCDILPDEQEQMPMEESANMLLMLAGVVQRLAKSDFLDPYWNTMEIWAQYLNSTLPDPGNQLCTDDFEGPSPHNCNLALKGILGLGAYAILLNSTGQTQRATIYMNQAQAHANYWLSAARDVENYRLQYNLPNTWSQKYNLIYQNILSLNLFPSDVAQMESNYYLSKMLDFGIPLDSRSALTKADWTSWIATFNNNKEQENEIFSKLYKFANESPDRVPLSDFYDASNGHVLGFRARPVMGGLFARVLLDNPLIENIYTKSKRPVQRHGRVNKCDLS</sequence>
<proteinExistence type="predicted"/>
<dbReference type="Pfam" id="PF16335">
    <property type="entry name" value="GtaA_6_Hairpin"/>
    <property type="match status" value="1"/>
</dbReference>
<feature type="domain" description="Glutaminase A central" evidence="2">
    <location>
        <begin position="408"/>
        <end position="749"/>
    </location>
</feature>
<organism evidence="4 5">
    <name type="scientific">Rotaria magnacalcarata</name>
    <dbReference type="NCBI Taxonomy" id="392030"/>
    <lineage>
        <taxon>Eukaryota</taxon>
        <taxon>Metazoa</taxon>
        <taxon>Spiralia</taxon>
        <taxon>Gnathifera</taxon>
        <taxon>Rotifera</taxon>
        <taxon>Eurotatoria</taxon>
        <taxon>Bdelloidea</taxon>
        <taxon>Philodinida</taxon>
        <taxon>Philodinidae</taxon>
        <taxon>Rotaria</taxon>
    </lineage>
</organism>
<dbReference type="Proteomes" id="UP000663887">
    <property type="component" value="Unassembled WGS sequence"/>
</dbReference>
<dbReference type="PANTHER" id="PTHR31987">
    <property type="entry name" value="GLUTAMINASE A-RELATED"/>
    <property type="match status" value="1"/>
</dbReference>
<evidence type="ECO:0000313" key="4">
    <source>
        <dbReference type="EMBL" id="CAF2032546.1"/>
    </source>
</evidence>
<dbReference type="Pfam" id="PF17168">
    <property type="entry name" value="DUF5127"/>
    <property type="match status" value="1"/>
</dbReference>
<evidence type="ECO:0000259" key="3">
    <source>
        <dbReference type="Pfam" id="PF17168"/>
    </source>
</evidence>
<evidence type="ECO:0000313" key="5">
    <source>
        <dbReference type="Proteomes" id="UP000663887"/>
    </source>
</evidence>
<name>A0A816NIA4_9BILA</name>
<gene>
    <name evidence="4" type="ORF">XDN619_LOCUS5250</name>
</gene>
<feature type="domain" description="DUF4964" evidence="1">
    <location>
        <begin position="116"/>
        <end position="161"/>
    </location>
</feature>
<comment type="caution">
    <text evidence="4">The sequence shown here is derived from an EMBL/GenBank/DDBJ whole genome shotgun (WGS) entry which is preliminary data.</text>
</comment>
<dbReference type="InterPro" id="IPR032514">
    <property type="entry name" value="GtaA_central"/>
</dbReference>
<evidence type="ECO:0000259" key="2">
    <source>
        <dbReference type="Pfam" id="PF16335"/>
    </source>
</evidence>
<dbReference type="Pfam" id="PF16334">
    <property type="entry name" value="DUF4964"/>
    <property type="match status" value="1"/>
</dbReference>
<dbReference type="AlphaFoldDB" id="A0A816NIA4"/>
<dbReference type="PANTHER" id="PTHR31987:SF1">
    <property type="entry name" value="GLUTAMINASE A"/>
    <property type="match status" value="1"/>
</dbReference>